<keyword evidence="2" id="KW-1185">Reference proteome</keyword>
<accession>A0A7V9YZ83</accession>
<protein>
    <submittedName>
        <fullName evidence="1">Uncharacterized protein</fullName>
    </submittedName>
</protein>
<sequence>MRQKRQTLDEYIAFLESKGFHFREDALGFIQFGKQYTGAEDGLAAIALEMTLKAQKQFDGSFYISLLEQLKQQKIATRKQAIAFMKEKGLL</sequence>
<dbReference type="Pfam" id="PF19618">
    <property type="entry name" value="DUF6123"/>
    <property type="match status" value="1"/>
</dbReference>
<dbReference type="RefSeq" id="WP_181536869.1">
    <property type="nucleotide sequence ID" value="NZ_JACDUU010000002.1"/>
</dbReference>
<evidence type="ECO:0000313" key="2">
    <source>
        <dbReference type="Proteomes" id="UP000580891"/>
    </source>
</evidence>
<dbReference type="EMBL" id="JACDUU010000002">
    <property type="protein sequence ID" value="MBA2870995.1"/>
    <property type="molecule type" value="Genomic_DNA"/>
</dbReference>
<dbReference type="InterPro" id="IPR046126">
    <property type="entry name" value="DUF6123"/>
</dbReference>
<gene>
    <name evidence="1" type="ORF">HNQ85_001265</name>
</gene>
<organism evidence="1 2">
    <name type="scientific">[Anoxybacillus] calidus</name>
    <dbReference type="NCBI Taxonomy" id="575178"/>
    <lineage>
        <taxon>Bacteria</taxon>
        <taxon>Bacillati</taxon>
        <taxon>Bacillota</taxon>
        <taxon>Bacilli</taxon>
        <taxon>Bacillales</taxon>
        <taxon>Anoxybacillaceae</taxon>
        <taxon>Paranoxybacillus</taxon>
    </lineage>
</organism>
<evidence type="ECO:0000313" key="1">
    <source>
        <dbReference type="EMBL" id="MBA2870995.1"/>
    </source>
</evidence>
<name>A0A7V9YZ83_9BACL</name>
<dbReference type="AlphaFoldDB" id="A0A7V9YZ83"/>
<dbReference type="Proteomes" id="UP000580891">
    <property type="component" value="Unassembled WGS sequence"/>
</dbReference>
<reference evidence="1 2" key="1">
    <citation type="submission" date="2020-07" db="EMBL/GenBank/DDBJ databases">
        <title>Genomic Encyclopedia of Type Strains, Phase IV (KMG-IV): sequencing the most valuable type-strain genomes for metagenomic binning, comparative biology and taxonomic classification.</title>
        <authorList>
            <person name="Goeker M."/>
        </authorList>
    </citation>
    <scope>NUCLEOTIDE SEQUENCE [LARGE SCALE GENOMIC DNA]</scope>
    <source>
        <strain evidence="1 2">DSM 25220</strain>
    </source>
</reference>
<comment type="caution">
    <text evidence="1">The sequence shown here is derived from an EMBL/GenBank/DDBJ whole genome shotgun (WGS) entry which is preliminary data.</text>
</comment>
<proteinExistence type="predicted"/>